<evidence type="ECO:0000313" key="2">
    <source>
        <dbReference type="EMBL" id="MBW0544809.1"/>
    </source>
</evidence>
<gene>
    <name evidence="2" type="ORF">O181_084524</name>
</gene>
<accession>A0A9Q3IMM5</accession>
<dbReference type="EMBL" id="AVOT02049639">
    <property type="protein sequence ID" value="MBW0544809.1"/>
    <property type="molecule type" value="Genomic_DNA"/>
</dbReference>
<feature type="compositionally biased region" description="Basic and acidic residues" evidence="1">
    <location>
        <begin position="63"/>
        <end position="74"/>
    </location>
</feature>
<feature type="region of interest" description="Disordered" evidence="1">
    <location>
        <begin position="18"/>
        <end position="74"/>
    </location>
</feature>
<protein>
    <submittedName>
        <fullName evidence="2">Uncharacterized protein</fullName>
    </submittedName>
</protein>
<evidence type="ECO:0000313" key="3">
    <source>
        <dbReference type="Proteomes" id="UP000765509"/>
    </source>
</evidence>
<comment type="caution">
    <text evidence="2">The sequence shown here is derived from an EMBL/GenBank/DDBJ whole genome shotgun (WGS) entry which is preliminary data.</text>
</comment>
<evidence type="ECO:0000256" key="1">
    <source>
        <dbReference type="SAM" id="MobiDB-lite"/>
    </source>
</evidence>
<dbReference type="Proteomes" id="UP000765509">
    <property type="component" value="Unassembled WGS sequence"/>
</dbReference>
<name>A0A9Q3IMM5_9BASI</name>
<dbReference type="AlphaFoldDB" id="A0A9Q3IMM5"/>
<feature type="compositionally biased region" description="Pro residues" evidence="1">
    <location>
        <begin position="23"/>
        <end position="44"/>
    </location>
</feature>
<sequence>MEEPFACPAAPCSIIIIKDTPVGSPPPISPAPTPPPSPCVPPPSHCRQEPNRLLPPAPSSSHSCDDTRQEFTNL</sequence>
<proteinExistence type="predicted"/>
<reference evidence="2" key="1">
    <citation type="submission" date="2021-03" db="EMBL/GenBank/DDBJ databases">
        <title>Draft genome sequence of rust myrtle Austropuccinia psidii MF-1, a brazilian biotype.</title>
        <authorList>
            <person name="Quecine M.C."/>
            <person name="Pachon D.M.R."/>
            <person name="Bonatelli M.L."/>
            <person name="Correr F.H."/>
            <person name="Franceschini L.M."/>
            <person name="Leite T.F."/>
            <person name="Margarido G.R.A."/>
            <person name="Almeida C.A."/>
            <person name="Ferrarezi J.A."/>
            <person name="Labate C.A."/>
        </authorList>
    </citation>
    <scope>NUCLEOTIDE SEQUENCE</scope>
    <source>
        <strain evidence="2">MF-1</strain>
    </source>
</reference>
<organism evidence="2 3">
    <name type="scientific">Austropuccinia psidii MF-1</name>
    <dbReference type="NCBI Taxonomy" id="1389203"/>
    <lineage>
        <taxon>Eukaryota</taxon>
        <taxon>Fungi</taxon>
        <taxon>Dikarya</taxon>
        <taxon>Basidiomycota</taxon>
        <taxon>Pucciniomycotina</taxon>
        <taxon>Pucciniomycetes</taxon>
        <taxon>Pucciniales</taxon>
        <taxon>Sphaerophragmiaceae</taxon>
        <taxon>Austropuccinia</taxon>
    </lineage>
</organism>
<keyword evidence="3" id="KW-1185">Reference proteome</keyword>